<protein>
    <recommendedName>
        <fullName evidence="1">Gamma-glutamylcyclotransferase AIG2-like domain-containing protein</fullName>
    </recommendedName>
</protein>
<organism evidence="2 3">
    <name type="scientific">Roseobacter fucihabitans</name>
    <dbReference type="NCBI Taxonomy" id="1537242"/>
    <lineage>
        <taxon>Bacteria</taxon>
        <taxon>Pseudomonadati</taxon>
        <taxon>Pseudomonadota</taxon>
        <taxon>Alphaproteobacteria</taxon>
        <taxon>Rhodobacterales</taxon>
        <taxon>Roseobacteraceae</taxon>
        <taxon>Roseobacter</taxon>
    </lineage>
</organism>
<dbReference type="InterPro" id="IPR009288">
    <property type="entry name" value="AIG2-like_dom"/>
</dbReference>
<dbReference type="CDD" id="cd06661">
    <property type="entry name" value="GGCT_like"/>
    <property type="match status" value="1"/>
</dbReference>
<gene>
    <name evidence="2" type="ORF">ROLI_035850</name>
</gene>
<dbReference type="Gene3D" id="3.10.490.10">
    <property type="entry name" value="Gamma-glutamyl cyclotransferase-like"/>
    <property type="match status" value="1"/>
</dbReference>
<keyword evidence="3" id="KW-1185">Reference proteome</keyword>
<dbReference type="Proteomes" id="UP001318682">
    <property type="component" value="Chromosome"/>
</dbReference>
<dbReference type="SUPFAM" id="SSF110857">
    <property type="entry name" value="Gamma-glutamyl cyclotransferase-like"/>
    <property type="match status" value="1"/>
</dbReference>
<dbReference type="InterPro" id="IPR036568">
    <property type="entry name" value="GGCT-like_sf"/>
</dbReference>
<name>A0ABZ2BZA6_9RHOB</name>
<proteinExistence type="predicted"/>
<dbReference type="RefSeq" id="WP_187429035.1">
    <property type="nucleotide sequence ID" value="NZ_CP143423.1"/>
</dbReference>
<accession>A0ABZ2BZA6</accession>
<reference evidence="2 3" key="1">
    <citation type="submission" date="2015-07" db="EMBL/GenBank/DDBJ databases">
        <authorList>
            <person name="Voget S."/>
            <person name="Dogs M."/>
            <person name="Brinkhoff T.H."/>
            <person name="Daniel R."/>
        </authorList>
    </citation>
    <scope>NUCLEOTIDE SEQUENCE [LARGE SCALE GENOMIC DNA]</scope>
    <source>
        <strain evidence="2 3">B14</strain>
    </source>
</reference>
<evidence type="ECO:0000259" key="1">
    <source>
        <dbReference type="Pfam" id="PF06094"/>
    </source>
</evidence>
<evidence type="ECO:0000313" key="3">
    <source>
        <dbReference type="Proteomes" id="UP001318682"/>
    </source>
</evidence>
<dbReference type="Pfam" id="PF06094">
    <property type="entry name" value="GGACT"/>
    <property type="match status" value="1"/>
</dbReference>
<dbReference type="EMBL" id="CP143423">
    <property type="protein sequence ID" value="WVX50487.1"/>
    <property type="molecule type" value="Genomic_DNA"/>
</dbReference>
<sequence>MRDPYFFGYGSLVNTKSHAYPDPRPARLHGWRRAWVATPRFGVVLLTGVPAPGHSIQGLIAAVPGADWAALDAREGGYARIATENTVDHNHPDPLDIAVYAVAPENQRRRGEQMILLSYLDVVVQGFHEVFGTAGVESFFETTDGWDTPILDDRANPIYPRHQALSTEQTALVDAHLTRLSAWVKPRDEAALPPGF</sequence>
<feature type="domain" description="Gamma-glutamylcyclotransferase AIG2-like" evidence="1">
    <location>
        <begin position="7"/>
        <end position="107"/>
    </location>
</feature>
<dbReference type="InterPro" id="IPR013024">
    <property type="entry name" value="GGCT-like"/>
</dbReference>
<evidence type="ECO:0000313" key="2">
    <source>
        <dbReference type="EMBL" id="WVX50487.1"/>
    </source>
</evidence>
<reference evidence="3" key="2">
    <citation type="submission" date="2024-01" db="EMBL/GenBank/DDBJ databases">
        <title>Roseobacter fucihabitans sp. nov., isolated from the brown alga Fucus spiralis.</title>
        <authorList>
            <person name="Hahnke S."/>
            <person name="Berger M."/>
            <person name="Schlingloff A."/>
            <person name="Athale I."/>
            <person name="Neumann-Schaal M."/>
            <person name="Adenaya A."/>
            <person name="Poehlein A."/>
            <person name="Daniel R."/>
            <person name="Pertersen J."/>
            <person name="Brinkhoff T."/>
        </authorList>
    </citation>
    <scope>NUCLEOTIDE SEQUENCE [LARGE SCALE GENOMIC DNA]</scope>
    <source>
        <strain evidence="3">B14</strain>
    </source>
</reference>